<dbReference type="SUPFAM" id="SSF82171">
    <property type="entry name" value="DPP6 N-terminal domain-like"/>
    <property type="match status" value="1"/>
</dbReference>
<keyword evidence="1" id="KW-1133">Transmembrane helix</keyword>
<evidence type="ECO:0000313" key="3">
    <source>
        <dbReference type="Proteomes" id="UP000194873"/>
    </source>
</evidence>
<evidence type="ECO:0000256" key="1">
    <source>
        <dbReference type="SAM" id="Phobius"/>
    </source>
</evidence>
<name>A0A243WHV2_9BACT</name>
<sequence>MRIFTLKGIQHIQELQFLTDSSGLVLDQGGHLYRFRGNATEVIVTPPSFIVSQFHFVDEAYGAIIGHSHPLPIQEGAFGFTGLGLLLVLCLCLGYSKPKVKAHRWVIGALCLALAGFVASCGTAWQQYRLLSTESAYATLLTRPLLRPGGYHAYPANKGLHSFIAITNTRGATWNVQTLPTTFYASALTAIGHNFLVGTYANPYEGRSTLHADGDIWIYGNDTTYSKDLRANSWPRHYGVEVKRGIRGFSLSPDSSRLLVFGSDRMPAIPKDELNSTAGNIFVLPVSLQPNYTLLDVPDTLEVCSLTQATNRDLWVVLDNKKTRKTKGHLSYYALPSKTLLRFQHGQWLKPAFPAGYSAEQVVFVPGTRNGYVLTTTGEVVETNDNGDSWHTLALQGIRRIQSWQQQLVLVKQHNQLVLGSPSSTN</sequence>
<organism evidence="2 3">
    <name type="scientific">Hymenobacter crusticola</name>
    <dbReference type="NCBI Taxonomy" id="1770526"/>
    <lineage>
        <taxon>Bacteria</taxon>
        <taxon>Pseudomonadati</taxon>
        <taxon>Bacteroidota</taxon>
        <taxon>Cytophagia</taxon>
        <taxon>Cytophagales</taxon>
        <taxon>Hymenobacteraceae</taxon>
        <taxon>Hymenobacter</taxon>
    </lineage>
</organism>
<proteinExistence type="predicted"/>
<keyword evidence="1" id="KW-0472">Membrane</keyword>
<feature type="transmembrane region" description="Helical" evidence="1">
    <location>
        <begin position="77"/>
        <end position="96"/>
    </location>
</feature>
<dbReference type="EMBL" id="MTSE01000002">
    <property type="protein sequence ID" value="OUJ75416.1"/>
    <property type="molecule type" value="Genomic_DNA"/>
</dbReference>
<reference evidence="2 3" key="1">
    <citation type="submission" date="2017-01" db="EMBL/GenBank/DDBJ databases">
        <title>A new Hymenobacter.</title>
        <authorList>
            <person name="Liang Y."/>
            <person name="Feng F."/>
        </authorList>
    </citation>
    <scope>NUCLEOTIDE SEQUENCE [LARGE SCALE GENOMIC DNA]</scope>
    <source>
        <strain evidence="2">MIMBbqt21</strain>
    </source>
</reference>
<gene>
    <name evidence="2" type="ORF">BXP70_05225</name>
</gene>
<protein>
    <recommendedName>
        <fullName evidence="4">Photosynthesis system II assembly factor Ycf48/Hcf136-like domain-containing protein</fullName>
    </recommendedName>
</protein>
<dbReference type="OrthoDB" id="867450at2"/>
<evidence type="ECO:0000313" key="2">
    <source>
        <dbReference type="EMBL" id="OUJ75416.1"/>
    </source>
</evidence>
<evidence type="ECO:0008006" key="4">
    <source>
        <dbReference type="Google" id="ProtNLM"/>
    </source>
</evidence>
<dbReference type="Proteomes" id="UP000194873">
    <property type="component" value="Unassembled WGS sequence"/>
</dbReference>
<accession>A0A243WHV2</accession>
<keyword evidence="1" id="KW-0812">Transmembrane</keyword>
<dbReference type="RefSeq" id="WP_086592962.1">
    <property type="nucleotide sequence ID" value="NZ_MTSE01000002.1"/>
</dbReference>
<keyword evidence="3" id="KW-1185">Reference proteome</keyword>
<feature type="transmembrane region" description="Helical" evidence="1">
    <location>
        <begin position="105"/>
        <end position="125"/>
    </location>
</feature>
<comment type="caution">
    <text evidence="2">The sequence shown here is derived from an EMBL/GenBank/DDBJ whole genome shotgun (WGS) entry which is preliminary data.</text>
</comment>
<dbReference type="AlphaFoldDB" id="A0A243WHV2"/>